<dbReference type="InterPro" id="IPR006162">
    <property type="entry name" value="Ppantetheine_attach_site"/>
</dbReference>
<dbReference type="InterPro" id="IPR042099">
    <property type="entry name" value="ANL_N_sf"/>
</dbReference>
<dbReference type="InterPro" id="IPR020845">
    <property type="entry name" value="AMP-binding_CS"/>
</dbReference>
<keyword evidence="1" id="KW-0596">Phosphopantetheine</keyword>
<dbReference type="GO" id="GO:0005737">
    <property type="term" value="C:cytoplasm"/>
    <property type="evidence" value="ECO:0007669"/>
    <property type="project" value="TreeGrafter"/>
</dbReference>
<dbReference type="EMBL" id="CP034205">
    <property type="protein sequence ID" value="QBZ55850.1"/>
    <property type="molecule type" value="Genomic_DNA"/>
</dbReference>
<dbReference type="Pfam" id="PF00501">
    <property type="entry name" value="AMP-binding"/>
    <property type="match status" value="1"/>
</dbReference>
<dbReference type="PANTHER" id="PTHR45527">
    <property type="entry name" value="NONRIBOSOMAL PEPTIDE SYNTHETASE"/>
    <property type="match status" value="1"/>
</dbReference>
<dbReference type="GO" id="GO:0044550">
    <property type="term" value="P:secondary metabolite biosynthetic process"/>
    <property type="evidence" value="ECO:0007669"/>
    <property type="project" value="TreeGrafter"/>
</dbReference>
<organism evidence="7 8">
    <name type="scientific">Pyricularia oryzae</name>
    <name type="common">Rice blast fungus</name>
    <name type="synonym">Magnaporthe oryzae</name>
    <dbReference type="NCBI Taxonomy" id="318829"/>
    <lineage>
        <taxon>Eukaryota</taxon>
        <taxon>Fungi</taxon>
        <taxon>Dikarya</taxon>
        <taxon>Ascomycota</taxon>
        <taxon>Pezizomycotina</taxon>
        <taxon>Sordariomycetes</taxon>
        <taxon>Sordariomycetidae</taxon>
        <taxon>Magnaporthales</taxon>
        <taxon>Pyriculariaceae</taxon>
        <taxon>Pyricularia</taxon>
    </lineage>
</organism>
<dbReference type="FunFam" id="3.40.50.12780:FF:000014">
    <property type="entry name" value="Nonribosomal peptide synthetase 1"/>
    <property type="match status" value="1"/>
</dbReference>
<dbReference type="InterPro" id="IPR000873">
    <property type="entry name" value="AMP-dep_synth/lig_dom"/>
</dbReference>
<accession>A0A4P7N741</accession>
<protein>
    <recommendedName>
        <fullName evidence="6">Carrier domain-containing protein</fullName>
    </recommendedName>
</protein>
<dbReference type="FunFam" id="3.30.300.30:FF:000015">
    <property type="entry name" value="Nonribosomal peptide synthase SidD"/>
    <property type="match status" value="1"/>
</dbReference>
<dbReference type="Gene3D" id="3.40.50.12780">
    <property type="entry name" value="N-terminal domain of ligase-like"/>
    <property type="match status" value="1"/>
</dbReference>
<evidence type="ECO:0000259" key="6">
    <source>
        <dbReference type="PROSITE" id="PS50075"/>
    </source>
</evidence>
<dbReference type="InterPro" id="IPR020806">
    <property type="entry name" value="PKS_PP-bd"/>
</dbReference>
<dbReference type="SMART" id="SM00823">
    <property type="entry name" value="PKS_PP"/>
    <property type="match status" value="2"/>
</dbReference>
<dbReference type="Proteomes" id="UP000294847">
    <property type="component" value="Chromosome 2"/>
</dbReference>
<dbReference type="SUPFAM" id="SSF56801">
    <property type="entry name" value="Acetyl-CoA synthetase-like"/>
    <property type="match status" value="2"/>
</dbReference>
<evidence type="ECO:0000256" key="1">
    <source>
        <dbReference type="ARBA" id="ARBA00022450"/>
    </source>
</evidence>
<feature type="domain" description="Carrier" evidence="6">
    <location>
        <begin position="1504"/>
        <end position="1580"/>
    </location>
</feature>
<dbReference type="Gene3D" id="1.10.1200.10">
    <property type="entry name" value="ACP-like"/>
    <property type="match status" value="2"/>
</dbReference>
<dbReference type="InterPro" id="IPR010071">
    <property type="entry name" value="AA_adenyl_dom"/>
</dbReference>
<comment type="similarity">
    <text evidence="4">Belongs to the NRP synthetase family.</text>
</comment>
<dbReference type="SUPFAM" id="SSF47336">
    <property type="entry name" value="ACP-like"/>
    <property type="match status" value="2"/>
</dbReference>
<name>A0A4P7N741_PYROR</name>
<keyword evidence="3" id="KW-0436">Ligase</keyword>
<keyword evidence="2" id="KW-0597">Phosphoprotein</keyword>
<dbReference type="Gene3D" id="3.30.559.30">
    <property type="entry name" value="Nonribosomal peptide synthetase, condensation domain"/>
    <property type="match status" value="2"/>
</dbReference>
<dbReference type="PROSITE" id="PS00012">
    <property type="entry name" value="PHOSPHOPANTETHEINE"/>
    <property type="match status" value="2"/>
</dbReference>
<dbReference type="NCBIfam" id="TIGR01733">
    <property type="entry name" value="AA-adenyl-dom"/>
    <property type="match status" value="1"/>
</dbReference>
<evidence type="ECO:0000256" key="4">
    <source>
        <dbReference type="ARBA" id="ARBA00029454"/>
    </source>
</evidence>
<dbReference type="InterPro" id="IPR023213">
    <property type="entry name" value="CAT-like_dom_sf"/>
</dbReference>
<dbReference type="CDD" id="cd19545">
    <property type="entry name" value="FUM14_C_NRPS-like"/>
    <property type="match status" value="1"/>
</dbReference>
<dbReference type="GO" id="GO:0031177">
    <property type="term" value="F:phosphopantetheine binding"/>
    <property type="evidence" value="ECO:0007669"/>
    <property type="project" value="InterPro"/>
</dbReference>
<evidence type="ECO:0000256" key="3">
    <source>
        <dbReference type="ARBA" id="ARBA00022598"/>
    </source>
</evidence>
<dbReference type="Pfam" id="PF00550">
    <property type="entry name" value="PP-binding"/>
    <property type="match status" value="2"/>
</dbReference>
<dbReference type="InterPro" id="IPR001242">
    <property type="entry name" value="Condensation_dom"/>
</dbReference>
<evidence type="ECO:0000313" key="8">
    <source>
        <dbReference type="Proteomes" id="UP000294847"/>
    </source>
</evidence>
<dbReference type="Gene3D" id="3.30.559.10">
    <property type="entry name" value="Chloramphenicol acetyltransferase-like domain"/>
    <property type="match status" value="2"/>
</dbReference>
<evidence type="ECO:0000313" key="7">
    <source>
        <dbReference type="EMBL" id="QBZ55850.1"/>
    </source>
</evidence>
<dbReference type="GO" id="GO:0043041">
    <property type="term" value="P:amino acid activation for nonribosomal peptide biosynthetic process"/>
    <property type="evidence" value="ECO:0007669"/>
    <property type="project" value="TreeGrafter"/>
</dbReference>
<feature type="compositionally biased region" description="Basic and acidic residues" evidence="5">
    <location>
        <begin position="386"/>
        <end position="397"/>
    </location>
</feature>
<dbReference type="InterPro" id="IPR045851">
    <property type="entry name" value="AMP-bd_C_sf"/>
</dbReference>
<reference evidence="7 8" key="1">
    <citation type="journal article" date="2019" name="Mol. Biol. Evol.">
        <title>Blast fungal genomes show frequent chromosomal changes, gene gains and losses, and effector gene turnover.</title>
        <authorList>
            <person name="Gomez Luciano L.B."/>
            <person name="Jason Tsai I."/>
            <person name="Chuma I."/>
            <person name="Tosa Y."/>
            <person name="Chen Y.H."/>
            <person name="Li J.Y."/>
            <person name="Li M.Y."/>
            <person name="Jade Lu M.Y."/>
            <person name="Nakayashiki H."/>
            <person name="Li W.H."/>
        </authorList>
    </citation>
    <scope>NUCLEOTIDE SEQUENCE [LARGE SCALE GENOMIC DNA]</scope>
    <source>
        <strain evidence="7">MZ5-1-6</strain>
    </source>
</reference>
<dbReference type="FunFam" id="1.10.1200.10:FF:000005">
    <property type="entry name" value="Nonribosomal peptide synthetase 1"/>
    <property type="match status" value="2"/>
</dbReference>
<dbReference type="InterPro" id="IPR036736">
    <property type="entry name" value="ACP-like_sf"/>
</dbReference>
<feature type="region of interest" description="Disordered" evidence="5">
    <location>
        <begin position="386"/>
        <end position="406"/>
    </location>
</feature>
<dbReference type="FunFam" id="3.30.559.30:FF:000003">
    <property type="entry name" value="Nonribosomal peptide synthase SidD"/>
    <property type="match status" value="1"/>
</dbReference>
<dbReference type="SUPFAM" id="SSF52777">
    <property type="entry name" value="CoA-dependent acyltransferases"/>
    <property type="match status" value="4"/>
</dbReference>
<gene>
    <name evidence="7" type="ORF">PoMZ_00756</name>
</gene>
<dbReference type="Pfam" id="PF00668">
    <property type="entry name" value="Condensation"/>
    <property type="match status" value="2"/>
</dbReference>
<dbReference type="PANTHER" id="PTHR45527:SF3">
    <property type="entry name" value="SIDEROPHORE SYNTHETASE (EUROFUNG)"/>
    <property type="match status" value="1"/>
</dbReference>
<feature type="compositionally biased region" description="Low complexity" evidence="5">
    <location>
        <begin position="29"/>
        <end position="40"/>
    </location>
</feature>
<feature type="domain" description="Carrier" evidence="6">
    <location>
        <begin position="842"/>
        <end position="917"/>
    </location>
</feature>
<dbReference type="CDD" id="cd05918">
    <property type="entry name" value="A_NRPS_SidN3_like"/>
    <property type="match status" value="1"/>
</dbReference>
<evidence type="ECO:0000256" key="2">
    <source>
        <dbReference type="ARBA" id="ARBA00022553"/>
    </source>
</evidence>
<feature type="region of interest" description="Disordered" evidence="5">
    <location>
        <begin position="1"/>
        <end position="40"/>
    </location>
</feature>
<sequence>MLQLTPQDPEALRGGRSDSAARGFQTRPSGGSSAGASATSTTLYTRTRDGFLTYCKPADIPLSAALLAWRLLVARSGEEDGVEALSLGRYVEDWTSHRDSPTTRSDGGAQTFTAQVAKFMVAPGATIQEAHGEAERLVQGTLGRADERVGANSTVYFTDAAQSDSRKGAVSQIAYNVCIKLKTSPGQLVISFEWTNSEITRWWAGRALQAYTRYLTAILSQVILSKPGTSLDGQAGSARLVWDLIGPSNEDLNQIWFWNASMPPTVERCIHDLVSERSISTPDKVAVQAWDGEFTYRELESLSNTIARQLRAQAGVRVGDIVMLVFEKSRWTTPALLGVLKSGAAFVLTDPAQPEARLKTIASQTGAKAVVCSKLQADLARRIAQDGDEECGRQDKKQKQKPKPKPAVVLVASDDTTLQHAGWGVGASAGFLPVVPADSAMYVIFTSGSTGVPKGVVCSHANFVSGAIPRAEAVGYGETSRVFEFASYAFDVSIDCMLCTLMQGGTVCVPSEAGRVDNLGAAILASGANMAHMTPSVARVLEDPETVMRSLDVLGLGGEAVSAGDAAAWSRLTKVVIAYGPSECTVGCTINHEVCADNTTIGKGTGAVTWIVHPDDHNRLMPVGSVGELLIEGPVVGLGYLGQPDKTAEVFVRDPIWLRQGHTGSKGRRGLLYKTGDLVKYDANGYIVFVGRKDQQVKLRGQRIELSEIEHHLRKNLPPCVKIAAEVVRPSGAEPTLVVFVDEQQPMVNGTKTKTKKAKNDKVGVDDVVKLSPELGAIVADMDGLLGEELPRYMVPAAYIPLQSMPVLASAKIDRKRLKALGASMTREQIAKLRLLAPKPARPLSDLERSLASLWARVLGTDVEIGLRDSFFGIGGDSLRAMKLVSAARGEGIALTVAQVFDNHTLVDMAAVAVVDGDLGSSEPQNIAPFSLIEKTWTPEEARRAASKYCSVKESAVEDVYPCTPLQEGLMALSAKFPDSYVAQRVLRLADMAEARRLQGAFETAARESAILRTRIIQVPGHGLQQVVVQGPIEWRSGATVEAYLEADRDEPMDLGKPLVRYGLVQSADQVDFVLTMHHALYDGWAMPLVIDRVNRAYDGLATERPAEFKHFIRFLSEVDQSACEAYWRQQLEGATAVQFPALPHEGYMTQADSLLEMTVPAPPRSSGSATTTATIVRGAWALVAATFAGHDDVVFGETLTGRNAPVAGADLIEGPMITTVPIRVAVDRQCRVAEFLARIQDQTVRQIPFEHTGLQHIRRVSPDAMEACELRTGLVLHPAGADHPFDPAYPASRLVPANDAEAAREALKFNTYALMLVCALAADGYHVMASFDSRAVDVPTMQRVLQMLRDVTALLCEGLVDDRVSVGDVVRSVTAGSPAAVETLAELDLLGRGAVGSVDVGARVDRVWLVDPDTNQLLVPRGAVGEIVVDSPSALSLPAIDVPAWHIQVPAVDGEGAVHLHATGQLAKFDQQGKLVHMGRKGERVLPPRPVKDRPAGVQKGSEQLSAKEVRLRNLWAQILYLEADGIGADDSFFKLGGDSIGAMKLVSEARPAGFKISVAQIFKTKTLAAMAEMAEDISMTANETQGGDSSTNEPVATPFSLIEDVGDVVTFVDQQIKPKLSKPWKVSDAYPTRPLQTVAVTGSTQTPRFSMRYEAMYFDDHRGLDVARLQQVCREVVQRNEILRTVFATAQNQVCYGVVLDDMAAEFDHHDVAPGTDVQKFTHQLCNQDIEGDIPEGAAFVKWYLVRAQPTGTSAPGALVLRISHAQYDEICLPLILRQLEALYTGQAAAAETIPFSRFVHHTLRTANPRSVGYWRELLAGSAPPTVLRPDLGAMTQVPAAGRRHYAVDRTLDISGAAGTAAGITVATIPTAAWALCLARRRGLADVLFGEVVSGRGTGFAAAERVVGPCWQYVPFRARFAPGVTTGADLLEAVQEQHAASSAHEGLALAEISRLCCPGWPAVDWFDTVVHQDVEHVEDLGFRGLGATTETIYPHQEPLREWKCQAFVADGGRRLTVEIVTFEAWREQADKVLAEVAACVEELVCRPGDVLRL</sequence>
<dbReference type="GO" id="GO:0016874">
    <property type="term" value="F:ligase activity"/>
    <property type="evidence" value="ECO:0007669"/>
    <property type="project" value="UniProtKB-KW"/>
</dbReference>
<dbReference type="InterPro" id="IPR009081">
    <property type="entry name" value="PP-bd_ACP"/>
</dbReference>
<dbReference type="PROSITE" id="PS50075">
    <property type="entry name" value="CARRIER"/>
    <property type="match status" value="2"/>
</dbReference>
<proteinExistence type="inferred from homology"/>
<dbReference type="PROSITE" id="PS00455">
    <property type="entry name" value="AMP_BINDING"/>
    <property type="match status" value="1"/>
</dbReference>
<evidence type="ECO:0000256" key="5">
    <source>
        <dbReference type="SAM" id="MobiDB-lite"/>
    </source>
</evidence>
<dbReference type="Gene3D" id="3.30.300.30">
    <property type="match status" value="1"/>
</dbReference>